<dbReference type="Proteomes" id="UP001328107">
    <property type="component" value="Unassembled WGS sequence"/>
</dbReference>
<dbReference type="EMBL" id="BTRK01000003">
    <property type="protein sequence ID" value="GMR41757.1"/>
    <property type="molecule type" value="Genomic_DNA"/>
</dbReference>
<evidence type="ECO:0000313" key="4">
    <source>
        <dbReference type="EMBL" id="GMR41757.1"/>
    </source>
</evidence>
<feature type="region of interest" description="Disordered" evidence="2">
    <location>
        <begin position="31"/>
        <end position="68"/>
    </location>
</feature>
<dbReference type="InterPro" id="IPR013049">
    <property type="entry name" value="Spo11/TopoVI_A_N"/>
</dbReference>
<evidence type="ECO:0000313" key="5">
    <source>
        <dbReference type="Proteomes" id="UP001328107"/>
    </source>
</evidence>
<sequence length="255" mass="29095">MYSISITHRKMLSNNQRKMIAHEVLLSSVRHSSSLSSHPPSHSSSNASGETPSSQSWRGKGEKTRPMMDSSEIMRKIEWIIEDLITQIMEGRKLRIRASLDESDTQLHYNKSTLRKLAVNCRTLAQVYQLLVTNQKSTLRDLYYDHKHLYVRQDSLNRSISDICEVLDTQRCQLNVSSCSKGLVFGSLCLTPPKRYEDAIPIDCSKEPLLISDSFISYTPSSSARFILVVEKDATFQKLLDDGFFQLYPRSILVT</sequence>
<evidence type="ECO:0000256" key="1">
    <source>
        <dbReference type="PROSITE-ProRule" id="PRU01385"/>
    </source>
</evidence>
<dbReference type="PRINTS" id="PR01550">
    <property type="entry name" value="TOP6AFAMILY"/>
</dbReference>
<evidence type="ECO:0000259" key="3">
    <source>
        <dbReference type="Pfam" id="PF04406"/>
    </source>
</evidence>
<dbReference type="GO" id="GO:0000228">
    <property type="term" value="C:nuclear chromosome"/>
    <property type="evidence" value="ECO:0007669"/>
    <property type="project" value="TreeGrafter"/>
</dbReference>
<feature type="active site" description="O-(5'-phospho-DNA)-tyrosine intermediate" evidence="1">
    <location>
        <position position="144"/>
    </location>
</feature>
<dbReference type="SUPFAM" id="SSF56726">
    <property type="entry name" value="DNA topoisomerase IV, alpha subunit"/>
    <property type="match status" value="1"/>
</dbReference>
<protein>
    <recommendedName>
        <fullName evidence="3">Spo11/DNA topoisomerase VI subunit A N-terminal domain-containing protein</fullName>
    </recommendedName>
</protein>
<accession>A0AAN4ZNY6</accession>
<dbReference type="GO" id="GO:0042138">
    <property type="term" value="P:meiotic DNA double-strand break formation"/>
    <property type="evidence" value="ECO:0007669"/>
    <property type="project" value="TreeGrafter"/>
</dbReference>
<comment type="caution">
    <text evidence="4">The sequence shown here is derived from an EMBL/GenBank/DDBJ whole genome shotgun (WGS) entry which is preliminary data.</text>
</comment>
<dbReference type="PANTHER" id="PTHR10848">
    <property type="entry name" value="MEIOTIC RECOMBINATION PROTEIN SPO11"/>
    <property type="match status" value="1"/>
</dbReference>
<gene>
    <name evidence="4" type="ORF">PMAYCL1PPCAC_11952</name>
</gene>
<comment type="similarity">
    <text evidence="1">Belongs to the TOP6A family.</text>
</comment>
<feature type="compositionally biased region" description="Basic and acidic residues" evidence="2">
    <location>
        <begin position="59"/>
        <end position="68"/>
    </location>
</feature>
<proteinExistence type="inferred from homology"/>
<dbReference type="AlphaFoldDB" id="A0AAN4ZNY6"/>
<dbReference type="PROSITE" id="PS52041">
    <property type="entry name" value="TOPO_IIB"/>
    <property type="match status" value="1"/>
</dbReference>
<dbReference type="InterPro" id="IPR002815">
    <property type="entry name" value="Spo11/TopoVI_A"/>
</dbReference>
<evidence type="ECO:0000256" key="2">
    <source>
        <dbReference type="SAM" id="MobiDB-lite"/>
    </source>
</evidence>
<feature type="compositionally biased region" description="Polar residues" evidence="2">
    <location>
        <begin position="46"/>
        <end position="57"/>
    </location>
</feature>
<dbReference type="GO" id="GO:0000706">
    <property type="term" value="P:meiotic DNA double-strand break processing"/>
    <property type="evidence" value="ECO:0007669"/>
    <property type="project" value="TreeGrafter"/>
</dbReference>
<organism evidence="4 5">
    <name type="scientific">Pristionchus mayeri</name>
    <dbReference type="NCBI Taxonomy" id="1317129"/>
    <lineage>
        <taxon>Eukaryota</taxon>
        <taxon>Metazoa</taxon>
        <taxon>Ecdysozoa</taxon>
        <taxon>Nematoda</taxon>
        <taxon>Chromadorea</taxon>
        <taxon>Rhabditida</taxon>
        <taxon>Rhabditina</taxon>
        <taxon>Diplogasteromorpha</taxon>
        <taxon>Diplogasteroidea</taxon>
        <taxon>Neodiplogasteridae</taxon>
        <taxon>Pristionchus</taxon>
    </lineage>
</organism>
<dbReference type="PANTHER" id="PTHR10848:SF0">
    <property type="entry name" value="MEIOTIC RECOMBINATION PROTEIN SPO11"/>
    <property type="match status" value="1"/>
</dbReference>
<dbReference type="InterPro" id="IPR036078">
    <property type="entry name" value="Spo11/TopoVI_A_sf"/>
</dbReference>
<feature type="compositionally biased region" description="Low complexity" evidence="2">
    <location>
        <begin position="31"/>
        <end position="45"/>
    </location>
</feature>
<name>A0AAN4ZNY6_9BILA</name>
<dbReference type="GO" id="GO:0007131">
    <property type="term" value="P:reciprocal meiotic recombination"/>
    <property type="evidence" value="ECO:0007669"/>
    <property type="project" value="TreeGrafter"/>
</dbReference>
<dbReference type="InterPro" id="IPR036388">
    <property type="entry name" value="WH-like_DNA-bd_sf"/>
</dbReference>
<dbReference type="Pfam" id="PF04406">
    <property type="entry name" value="TP6A_N"/>
    <property type="match status" value="1"/>
</dbReference>
<keyword evidence="1" id="KW-0413">Isomerase</keyword>
<feature type="domain" description="Spo11/DNA topoisomerase VI subunit A N-terminal" evidence="3">
    <location>
        <begin position="115"/>
        <end position="176"/>
    </location>
</feature>
<dbReference type="GO" id="GO:0003918">
    <property type="term" value="F:DNA topoisomerase type II (double strand cut, ATP-hydrolyzing) activity"/>
    <property type="evidence" value="ECO:0007669"/>
    <property type="project" value="UniProtKB-UniRule"/>
</dbReference>
<comment type="catalytic activity">
    <reaction evidence="1">
        <text>ATP-dependent breakage, passage and rejoining of double-stranded DNA.</text>
        <dbReference type="EC" id="5.6.2.2"/>
    </reaction>
</comment>
<dbReference type="GO" id="GO:0003677">
    <property type="term" value="F:DNA binding"/>
    <property type="evidence" value="ECO:0007669"/>
    <property type="project" value="UniProtKB-UniRule"/>
</dbReference>
<dbReference type="Gene3D" id="3.40.1360.10">
    <property type="match status" value="1"/>
</dbReference>
<keyword evidence="5" id="KW-1185">Reference proteome</keyword>
<dbReference type="GO" id="GO:0005524">
    <property type="term" value="F:ATP binding"/>
    <property type="evidence" value="ECO:0007669"/>
    <property type="project" value="InterPro"/>
</dbReference>
<reference evidence="5" key="1">
    <citation type="submission" date="2022-10" db="EMBL/GenBank/DDBJ databases">
        <title>Genome assembly of Pristionchus species.</title>
        <authorList>
            <person name="Yoshida K."/>
            <person name="Sommer R.J."/>
        </authorList>
    </citation>
    <scope>NUCLEOTIDE SEQUENCE [LARGE SCALE GENOMIC DNA]</scope>
    <source>
        <strain evidence="5">RS5460</strain>
    </source>
</reference>
<feature type="non-terminal residue" evidence="4">
    <location>
        <position position="255"/>
    </location>
</feature>
<dbReference type="Gene3D" id="1.10.10.10">
    <property type="entry name" value="Winged helix-like DNA-binding domain superfamily/Winged helix DNA-binding domain"/>
    <property type="match status" value="1"/>
</dbReference>
<keyword evidence="1" id="KW-0238">DNA-binding</keyword>
<keyword evidence="1" id="KW-0799">Topoisomerase</keyword>